<proteinExistence type="predicted"/>
<dbReference type="Gene3D" id="3.40.420.10">
    <property type="entry name" value="Ricin (A subunit), domain 1"/>
    <property type="match status" value="1"/>
</dbReference>
<dbReference type="GO" id="GO:0030598">
    <property type="term" value="F:rRNA N-glycosylase activity"/>
    <property type="evidence" value="ECO:0007669"/>
    <property type="project" value="InterPro"/>
</dbReference>
<dbReference type="Pfam" id="PF00161">
    <property type="entry name" value="RIP"/>
    <property type="match status" value="1"/>
</dbReference>
<protein>
    <submittedName>
        <fullName evidence="2">Uncharacterized protein</fullName>
    </submittedName>
</protein>
<dbReference type="EMBL" id="VZRB01000036">
    <property type="protein sequence ID" value="KAB1140901.1"/>
    <property type="molecule type" value="Genomic_DNA"/>
</dbReference>
<sequence>MECTELHIGSADVEGGGGRGGVDDDNSAGGVIGQGDVDLRRLESAHVAGGLAAFEIEVGVEHFGGGRCAGGEVDGFGSAGGVVRLDGGALAVVVLGGEGGGADDGARLVGRVGDLHGGGRRLGLGGMRGRCHERSRGRFHGAGRGRLVNPVRSAGAARPVRRALASGTAVTVPAPAFPPAAVSVDAPGVPAADRGGRAACCLVLASLAGGEAESGDEHDCSGGGHANSQEIYPSYWCVVSWGNTSRSARPFRRHAVARVTGGDVQGGATRTGRPLIGARAPCIGLHRQLPSPSGKLRRERDKNSSRSVNLCGLLPLYVSDDRVPVRRVSAARRAPTRQGNRSVVLHRTLRKILTLFAALVCTAVMAGLAASPAQADPHRDLTQIDWNITNLDEGGDAAASAYHGMVGRLRDVSGHRLGNNLMETTTQPARVIEVRVLTAGHHLLSLYFWADNLYLGGYWEPHGGHYLFSDLWPDQMQRILGSPDDVHMLPWGSNYSELPGGSNRGSFNLGPQGIWTALNRLMRSHQLLPQDHRDVAAGILQTIAVTSEAARFGYIERLAGDSIRNNQPTQLGSTGLALENNWSRMSEWVRGELQNPTRPDLEVAGHRFSSIGALIAFVYYMEIKHPGS</sequence>
<comment type="caution">
    <text evidence="2">The sequence shown here is derived from an EMBL/GenBank/DDBJ whole genome shotgun (WGS) entry which is preliminary data.</text>
</comment>
<dbReference type="PRINTS" id="PR00396">
    <property type="entry name" value="SHIGARICIN"/>
</dbReference>
<keyword evidence="3" id="KW-1185">Reference proteome</keyword>
<evidence type="ECO:0000313" key="3">
    <source>
        <dbReference type="Proteomes" id="UP000442707"/>
    </source>
</evidence>
<name>A0A6H9USG4_9ACTN</name>
<dbReference type="InterPro" id="IPR016138">
    <property type="entry name" value="Ribosome_inactivat_prot_sub1"/>
</dbReference>
<dbReference type="InterPro" id="IPR017989">
    <property type="entry name" value="Ribosome_inactivat_1/2"/>
</dbReference>
<dbReference type="GO" id="GO:0017148">
    <property type="term" value="P:negative regulation of translation"/>
    <property type="evidence" value="ECO:0007669"/>
    <property type="project" value="InterPro"/>
</dbReference>
<evidence type="ECO:0000313" key="2">
    <source>
        <dbReference type="EMBL" id="KAB1140901.1"/>
    </source>
</evidence>
<accession>A0A6H9USG4</accession>
<dbReference type="PANTHER" id="PTHR33453">
    <property type="match status" value="1"/>
</dbReference>
<dbReference type="AlphaFoldDB" id="A0A6H9USG4"/>
<gene>
    <name evidence="2" type="ORF">F7R91_34215</name>
</gene>
<dbReference type="InterPro" id="IPR001574">
    <property type="entry name" value="Ribosome_inactivat_prot"/>
</dbReference>
<dbReference type="PANTHER" id="PTHR33453:SF34">
    <property type="entry name" value="RIBOSOME-INACTIVATING PROTEIN"/>
    <property type="match status" value="1"/>
</dbReference>
<reference evidence="2 3" key="1">
    <citation type="submission" date="2019-09" db="EMBL/GenBank/DDBJ databases">
        <title>Screening of Novel Bioactive Compounds from Soil-Associated.</title>
        <authorList>
            <person name="Zhao S."/>
        </authorList>
    </citation>
    <scope>NUCLEOTIDE SEQUENCE [LARGE SCALE GENOMIC DNA]</scope>
    <source>
        <strain evidence="2 3">HIT-DPA4</strain>
    </source>
</reference>
<dbReference type="InterPro" id="IPR036041">
    <property type="entry name" value="Ribosome-inact_prot_sf"/>
</dbReference>
<feature type="region of interest" description="Disordered" evidence="1">
    <location>
        <begin position="1"/>
        <end position="27"/>
    </location>
</feature>
<dbReference type="SUPFAM" id="SSF56371">
    <property type="entry name" value="Ribosome inactivating proteins (RIP)"/>
    <property type="match status" value="1"/>
</dbReference>
<evidence type="ECO:0000256" key="1">
    <source>
        <dbReference type="SAM" id="MobiDB-lite"/>
    </source>
</evidence>
<dbReference type="Proteomes" id="UP000442707">
    <property type="component" value="Unassembled WGS sequence"/>
</dbReference>
<organism evidence="2 3">
    <name type="scientific">Streptomyces luteolifulvus</name>
    <dbReference type="NCBI Taxonomy" id="2615112"/>
    <lineage>
        <taxon>Bacteria</taxon>
        <taxon>Bacillati</taxon>
        <taxon>Actinomycetota</taxon>
        <taxon>Actinomycetes</taxon>
        <taxon>Kitasatosporales</taxon>
        <taxon>Streptomycetaceae</taxon>
        <taxon>Streptomyces</taxon>
    </lineage>
</organism>